<evidence type="ECO:0000256" key="1">
    <source>
        <dbReference type="SAM" id="MobiDB-lite"/>
    </source>
</evidence>
<gene>
    <name evidence="2" type="ORF">V5N11_034011</name>
</gene>
<proteinExistence type="predicted"/>
<reference evidence="2 3" key="1">
    <citation type="submission" date="2024-04" db="EMBL/GenBank/DDBJ databases">
        <title>Genome assembly C_amara_ONT_v2.</title>
        <authorList>
            <person name="Yant L."/>
            <person name="Moore C."/>
            <person name="Slenker M."/>
        </authorList>
    </citation>
    <scope>NUCLEOTIDE SEQUENCE [LARGE SCALE GENOMIC DNA]</scope>
    <source>
        <tissue evidence="2">Leaf</tissue>
    </source>
</reference>
<protein>
    <submittedName>
        <fullName evidence="2">Uncharacterized protein</fullName>
    </submittedName>
</protein>
<feature type="compositionally biased region" description="Basic and acidic residues" evidence="1">
    <location>
        <begin position="159"/>
        <end position="171"/>
    </location>
</feature>
<sequence length="186" mass="21151">MMQVYVMCGVWRLTEMKEWRFIVDEEKRGRILILQSTSSLEELKLMVLEDYGIEDSMVDVEFSYLSKDLGVEFPPVIVTNDRQVQNFLTCLSKKNTIPLCVTFKDRVGDRRSVVKFDLNKESCESSDGDDDAKVLHSSADADNATKRRHDSAYVEDDGKEAHDSPVLVDKRKSSKSGHGVVHTDLD</sequence>
<comment type="caution">
    <text evidence="2">The sequence shown here is derived from an EMBL/GenBank/DDBJ whole genome shotgun (WGS) entry which is preliminary data.</text>
</comment>
<evidence type="ECO:0000313" key="3">
    <source>
        <dbReference type="Proteomes" id="UP001558713"/>
    </source>
</evidence>
<organism evidence="2 3">
    <name type="scientific">Cardamine amara subsp. amara</name>
    <dbReference type="NCBI Taxonomy" id="228776"/>
    <lineage>
        <taxon>Eukaryota</taxon>
        <taxon>Viridiplantae</taxon>
        <taxon>Streptophyta</taxon>
        <taxon>Embryophyta</taxon>
        <taxon>Tracheophyta</taxon>
        <taxon>Spermatophyta</taxon>
        <taxon>Magnoliopsida</taxon>
        <taxon>eudicotyledons</taxon>
        <taxon>Gunneridae</taxon>
        <taxon>Pentapetalae</taxon>
        <taxon>rosids</taxon>
        <taxon>malvids</taxon>
        <taxon>Brassicales</taxon>
        <taxon>Brassicaceae</taxon>
        <taxon>Cardamineae</taxon>
        <taxon>Cardamine</taxon>
    </lineage>
</organism>
<accession>A0ABD1A1Z4</accession>
<name>A0ABD1A1Z4_CARAN</name>
<keyword evidence="3" id="KW-1185">Reference proteome</keyword>
<dbReference type="Proteomes" id="UP001558713">
    <property type="component" value="Unassembled WGS sequence"/>
</dbReference>
<dbReference type="AlphaFoldDB" id="A0ABD1A1Z4"/>
<dbReference type="EMBL" id="JBANAX010000731">
    <property type="protein sequence ID" value="KAL1195315.1"/>
    <property type="molecule type" value="Genomic_DNA"/>
</dbReference>
<evidence type="ECO:0000313" key="2">
    <source>
        <dbReference type="EMBL" id="KAL1195315.1"/>
    </source>
</evidence>
<feature type="region of interest" description="Disordered" evidence="1">
    <location>
        <begin position="123"/>
        <end position="186"/>
    </location>
</feature>